<sequence>MSESLPTRRAVSWLMHGIGNLAVVLVITFGGWYLLADPHVSPFDLYPLPFNAALFWALLFVVWSGFNLEFFGFDRLRQPLRGAAITASTAAFATGVTYAFAVGFGHLNADFTASREGGLGYFTAALFVLFAFSTWVLAVVNWSHWPWADLGLKQPLVGLCEIAFLMLPTVILYSVLGLPAVSSKTPGAPILGLNTLLGWYYSIIVAVVVTGLTMENWPWRQATGRGRTAFFSLVGNVGLGSVLYFALLGICKLIIGPDTVAALGDAIHQFPAQLGVCWVAWMIAWANAFGNKPTHLGRTANLAARLAITLTLGILTFITYYRFAAGTLLHEPVVAGNLHGNALGFMDWFALVTLLYVVGFDSYGLPKPAEKTTDPATAAKAPTAVPRQELSTSKGAEK</sequence>
<dbReference type="EMBL" id="BAAABZ010000075">
    <property type="protein sequence ID" value="GAA0560546.1"/>
    <property type="molecule type" value="Genomic_DNA"/>
</dbReference>
<feature type="transmembrane region" description="Helical" evidence="2">
    <location>
        <begin position="156"/>
        <end position="178"/>
    </location>
</feature>
<feature type="transmembrane region" description="Helical" evidence="2">
    <location>
        <begin position="270"/>
        <end position="290"/>
    </location>
</feature>
<evidence type="ECO:0008006" key="5">
    <source>
        <dbReference type="Google" id="ProtNLM"/>
    </source>
</evidence>
<evidence type="ECO:0000256" key="2">
    <source>
        <dbReference type="SAM" id="Phobius"/>
    </source>
</evidence>
<feature type="compositionally biased region" description="Low complexity" evidence="1">
    <location>
        <begin position="374"/>
        <end position="384"/>
    </location>
</feature>
<evidence type="ECO:0000256" key="1">
    <source>
        <dbReference type="SAM" id="MobiDB-lite"/>
    </source>
</evidence>
<feature type="transmembrane region" description="Helical" evidence="2">
    <location>
        <begin position="83"/>
        <end position="107"/>
    </location>
</feature>
<feature type="transmembrane region" description="Helical" evidence="2">
    <location>
        <begin position="12"/>
        <end position="33"/>
    </location>
</feature>
<feature type="region of interest" description="Disordered" evidence="1">
    <location>
        <begin position="369"/>
        <end position="398"/>
    </location>
</feature>
<dbReference type="Proteomes" id="UP001501576">
    <property type="component" value="Unassembled WGS sequence"/>
</dbReference>
<feature type="compositionally biased region" description="Polar residues" evidence="1">
    <location>
        <begin position="389"/>
        <end position="398"/>
    </location>
</feature>
<name>A0ABN1E744_9ACTN</name>
<organism evidence="3 4">
    <name type="scientific">Streptomyces mordarskii</name>
    <dbReference type="NCBI Taxonomy" id="1226758"/>
    <lineage>
        <taxon>Bacteria</taxon>
        <taxon>Bacillati</taxon>
        <taxon>Actinomycetota</taxon>
        <taxon>Actinomycetes</taxon>
        <taxon>Kitasatosporales</taxon>
        <taxon>Streptomycetaceae</taxon>
        <taxon>Streptomyces</taxon>
    </lineage>
</organism>
<feature type="transmembrane region" description="Helical" evidence="2">
    <location>
        <begin position="229"/>
        <end position="250"/>
    </location>
</feature>
<feature type="transmembrane region" description="Helical" evidence="2">
    <location>
        <begin position="198"/>
        <end position="217"/>
    </location>
</feature>
<gene>
    <name evidence="3" type="ORF">GCM10010390_73480</name>
</gene>
<comment type="caution">
    <text evidence="3">The sequence shown here is derived from an EMBL/GenBank/DDBJ whole genome shotgun (WGS) entry which is preliminary data.</text>
</comment>
<protein>
    <recommendedName>
        <fullName evidence="5">AAT family amino acid transporter</fullName>
    </recommendedName>
</protein>
<evidence type="ECO:0000313" key="3">
    <source>
        <dbReference type="EMBL" id="GAA0560546.1"/>
    </source>
</evidence>
<proteinExistence type="predicted"/>
<feature type="transmembrane region" description="Helical" evidence="2">
    <location>
        <begin position="119"/>
        <end position="144"/>
    </location>
</feature>
<keyword evidence="2" id="KW-0472">Membrane</keyword>
<keyword evidence="2" id="KW-1133">Transmembrane helix</keyword>
<keyword evidence="4" id="KW-1185">Reference proteome</keyword>
<keyword evidence="2" id="KW-0812">Transmembrane</keyword>
<evidence type="ECO:0000313" key="4">
    <source>
        <dbReference type="Proteomes" id="UP001501576"/>
    </source>
</evidence>
<accession>A0ABN1E744</accession>
<feature type="transmembrane region" description="Helical" evidence="2">
    <location>
        <begin position="53"/>
        <end position="71"/>
    </location>
</feature>
<feature type="transmembrane region" description="Helical" evidence="2">
    <location>
        <begin position="343"/>
        <end position="363"/>
    </location>
</feature>
<feature type="transmembrane region" description="Helical" evidence="2">
    <location>
        <begin position="302"/>
        <end position="323"/>
    </location>
</feature>
<reference evidence="3 4" key="1">
    <citation type="journal article" date="2019" name="Int. J. Syst. Evol. Microbiol.">
        <title>The Global Catalogue of Microorganisms (GCM) 10K type strain sequencing project: providing services to taxonomists for standard genome sequencing and annotation.</title>
        <authorList>
            <consortium name="The Broad Institute Genomics Platform"/>
            <consortium name="The Broad Institute Genome Sequencing Center for Infectious Disease"/>
            <person name="Wu L."/>
            <person name="Ma J."/>
        </authorList>
    </citation>
    <scope>NUCLEOTIDE SEQUENCE [LARGE SCALE GENOMIC DNA]</scope>
    <source>
        <strain evidence="3 4">JCM 5052</strain>
    </source>
</reference>